<dbReference type="EMBL" id="CP042469">
    <property type="protein sequence ID" value="QOX62306.1"/>
    <property type="molecule type" value="Genomic_DNA"/>
</dbReference>
<protein>
    <submittedName>
        <fullName evidence="1">PAS domain S-box protein</fullName>
    </submittedName>
</protein>
<reference evidence="1" key="1">
    <citation type="submission" date="2019-08" db="EMBL/GenBank/DDBJ databases">
        <title>Genome sequence of Clostridiales bacterium MT110.</title>
        <authorList>
            <person name="Cao J."/>
        </authorList>
    </citation>
    <scope>NUCLEOTIDE SEQUENCE</scope>
    <source>
        <strain evidence="1">MT110</strain>
    </source>
</reference>
<organism evidence="1 2">
    <name type="scientific">Anoxybacterium hadale</name>
    <dbReference type="NCBI Taxonomy" id="3408580"/>
    <lineage>
        <taxon>Bacteria</taxon>
        <taxon>Bacillati</taxon>
        <taxon>Bacillota</taxon>
        <taxon>Clostridia</taxon>
        <taxon>Peptostreptococcales</taxon>
        <taxon>Anaerovoracaceae</taxon>
        <taxon>Anoxybacterium</taxon>
    </lineage>
</organism>
<gene>
    <name evidence="1" type="ORF">FRZ06_02505</name>
</gene>
<keyword evidence="2" id="KW-1185">Reference proteome</keyword>
<name>A0ACD1A7C9_9FIRM</name>
<evidence type="ECO:0000313" key="2">
    <source>
        <dbReference type="Proteomes" id="UP000594014"/>
    </source>
</evidence>
<sequence>MDAVQYKNFSEGFTVEQMMNRNFKVLHPEDSLRKVIEYYQQFKVNTLPVVNETDKLIGVFPKKRLYKALLEGADLETPCGTYMVEHPIFITVDRTYDEYSLVVRVTKSKVDNVVVLDRSGRVAGMIGTGEYLRGSLSVIMASSALMESLFRVNYEGIIITNQNGILLRINPAAAKLFGLEAELVKGKALENLLPEIEISEERRIGQKMILNGIPVIVSQVPIIENGEKIGFSFAFLDISDMEKIARELELVKELQHTVDGVLSASSDGVFVSDPEGIVRYVNERACRLLSCKAEDIIGKSIRDLLRLDEKQSTGSAATINCVETERKNRTGKSGTGAAAGAGVDVCNVQGKHCIVSHIPFLRNERQSIVSTVYLNDNAVTEEIARKWLYLNQQVQYYRDQLEKRNEGGRFQKMVSHNPAFTKIKNEAQLIARSSSTVLLTGESGVGKDMFARGIHEASPRAKQPFIKVSCVSIPETLFESELFGYAPGSFTGALKNGKPGYFERANKGTVFLDEIGDMPMSIQAKLLQVLQEKEFTRVGGSGKQSVDVRIIAATNRDLRKAIAEKTFREDLYYRLNVIAFQLPPLRERPEDIAALADAFVEKYNGILGARVRGISLGARDALQGYSWPGNIRELENAIERAANYVWEGEIGVENLPSQIVSSAQPEEHPPLSYRTSLIGFEREMLQEALNKTNGNRSAAARLLHLSRSSFYDRLEKYGMK</sequence>
<proteinExistence type="predicted"/>
<dbReference type="Proteomes" id="UP000594014">
    <property type="component" value="Chromosome"/>
</dbReference>
<accession>A0ACD1A7C9</accession>
<evidence type="ECO:0000313" key="1">
    <source>
        <dbReference type="EMBL" id="QOX62306.1"/>
    </source>
</evidence>